<evidence type="ECO:0000313" key="3">
    <source>
        <dbReference type="Proteomes" id="UP000054007"/>
    </source>
</evidence>
<name>A0A0D7BI93_9AGAR</name>
<keyword evidence="1" id="KW-0472">Membrane</keyword>
<reference evidence="2 3" key="1">
    <citation type="journal article" date="2015" name="Fungal Genet. Biol.">
        <title>Evolution of novel wood decay mechanisms in Agaricales revealed by the genome sequences of Fistulina hepatica and Cylindrobasidium torrendii.</title>
        <authorList>
            <person name="Floudas D."/>
            <person name="Held B.W."/>
            <person name="Riley R."/>
            <person name="Nagy L.G."/>
            <person name="Koehler G."/>
            <person name="Ransdell A.S."/>
            <person name="Younus H."/>
            <person name="Chow J."/>
            <person name="Chiniquy J."/>
            <person name="Lipzen A."/>
            <person name="Tritt A."/>
            <person name="Sun H."/>
            <person name="Haridas S."/>
            <person name="LaButti K."/>
            <person name="Ohm R.A."/>
            <person name="Kues U."/>
            <person name="Blanchette R.A."/>
            <person name="Grigoriev I.V."/>
            <person name="Minto R.E."/>
            <person name="Hibbett D.S."/>
        </authorList>
    </citation>
    <scope>NUCLEOTIDE SEQUENCE [LARGE SCALE GENOMIC DNA]</scope>
    <source>
        <strain evidence="2 3">FP15055 ss-10</strain>
    </source>
</reference>
<keyword evidence="3" id="KW-1185">Reference proteome</keyword>
<organism evidence="2 3">
    <name type="scientific">Cylindrobasidium torrendii FP15055 ss-10</name>
    <dbReference type="NCBI Taxonomy" id="1314674"/>
    <lineage>
        <taxon>Eukaryota</taxon>
        <taxon>Fungi</taxon>
        <taxon>Dikarya</taxon>
        <taxon>Basidiomycota</taxon>
        <taxon>Agaricomycotina</taxon>
        <taxon>Agaricomycetes</taxon>
        <taxon>Agaricomycetidae</taxon>
        <taxon>Agaricales</taxon>
        <taxon>Marasmiineae</taxon>
        <taxon>Physalacriaceae</taxon>
        <taxon>Cylindrobasidium</taxon>
    </lineage>
</organism>
<sequence length="55" mass="6261">MTSVVIDKSIGALLLGSYGATILFAIECVQALHYFGQHFRDPRPIKLTRRLHRHL</sequence>
<protein>
    <submittedName>
        <fullName evidence="2">Uncharacterized protein</fullName>
    </submittedName>
</protein>
<dbReference type="AlphaFoldDB" id="A0A0D7BI93"/>
<feature type="transmembrane region" description="Helical" evidence="1">
    <location>
        <begin position="12"/>
        <end position="36"/>
    </location>
</feature>
<dbReference type="EMBL" id="KN880476">
    <property type="protein sequence ID" value="KIY69955.1"/>
    <property type="molecule type" value="Genomic_DNA"/>
</dbReference>
<dbReference type="Proteomes" id="UP000054007">
    <property type="component" value="Unassembled WGS sequence"/>
</dbReference>
<evidence type="ECO:0000313" key="2">
    <source>
        <dbReference type="EMBL" id="KIY69955.1"/>
    </source>
</evidence>
<gene>
    <name evidence="2" type="ORF">CYLTODRAFT_420263</name>
</gene>
<accession>A0A0D7BI93</accession>
<evidence type="ECO:0000256" key="1">
    <source>
        <dbReference type="SAM" id="Phobius"/>
    </source>
</evidence>
<keyword evidence="1" id="KW-1133">Transmembrane helix</keyword>
<proteinExistence type="predicted"/>
<keyword evidence="1" id="KW-0812">Transmembrane</keyword>